<keyword evidence="10" id="KW-0687">Ribonucleoprotein</keyword>
<dbReference type="PROSITE" id="PS51450">
    <property type="entry name" value="LRR"/>
    <property type="match status" value="2"/>
</dbReference>
<dbReference type="EMBL" id="SNRW01000090">
    <property type="protein sequence ID" value="KAA6403522.1"/>
    <property type="molecule type" value="Genomic_DNA"/>
</dbReference>
<evidence type="ECO:0000256" key="7">
    <source>
        <dbReference type="ARBA" id="ARBA00024196"/>
    </source>
</evidence>
<feature type="domain" description="U2A'/phosphoprotein 32 family A C-terminal" evidence="9">
    <location>
        <begin position="126"/>
        <end position="144"/>
    </location>
</feature>
<evidence type="ECO:0000256" key="2">
    <source>
        <dbReference type="ARBA" id="ARBA00022614"/>
    </source>
</evidence>
<dbReference type="GO" id="GO:0005681">
    <property type="term" value="C:spliceosomal complex"/>
    <property type="evidence" value="ECO:0007669"/>
    <property type="project" value="UniProtKB-KW"/>
</dbReference>
<feature type="region of interest" description="Disordered" evidence="8">
    <location>
        <begin position="185"/>
        <end position="206"/>
    </location>
</feature>
<keyword evidence="3" id="KW-0507">mRNA processing</keyword>
<evidence type="ECO:0000313" key="11">
    <source>
        <dbReference type="Proteomes" id="UP000324800"/>
    </source>
</evidence>
<dbReference type="InterPro" id="IPR032675">
    <property type="entry name" value="LRR_dom_sf"/>
</dbReference>
<dbReference type="OrthoDB" id="433501at2759"/>
<evidence type="ECO:0000256" key="8">
    <source>
        <dbReference type="SAM" id="MobiDB-lite"/>
    </source>
</evidence>
<accession>A0A5J4X9E7</accession>
<keyword evidence="3" id="KW-0747">Spliceosome</keyword>
<dbReference type="SUPFAM" id="SSF52058">
    <property type="entry name" value="L domain-like"/>
    <property type="match status" value="1"/>
</dbReference>
<name>A0A5J4X9E7_9EUKA</name>
<reference evidence="10 11" key="1">
    <citation type="submission" date="2019-03" db="EMBL/GenBank/DDBJ databases">
        <title>Single cell metagenomics reveals metabolic interactions within the superorganism composed of flagellate Streblomastix strix and complex community of Bacteroidetes bacteria on its surface.</title>
        <authorList>
            <person name="Treitli S.C."/>
            <person name="Kolisko M."/>
            <person name="Husnik F."/>
            <person name="Keeling P."/>
            <person name="Hampl V."/>
        </authorList>
    </citation>
    <scope>NUCLEOTIDE SEQUENCE [LARGE SCALE GENOMIC DNA]</scope>
    <source>
        <strain evidence="10">ST1C</strain>
    </source>
</reference>
<comment type="caution">
    <text evidence="10">The sequence shown here is derived from an EMBL/GenBank/DDBJ whole genome shotgun (WGS) entry which is preliminary data.</text>
</comment>
<comment type="subcellular location">
    <subcellularLocation>
        <location evidence="1">Nucleus</location>
    </subcellularLocation>
</comment>
<organism evidence="10 11">
    <name type="scientific">Streblomastix strix</name>
    <dbReference type="NCBI Taxonomy" id="222440"/>
    <lineage>
        <taxon>Eukaryota</taxon>
        <taxon>Metamonada</taxon>
        <taxon>Preaxostyla</taxon>
        <taxon>Oxymonadida</taxon>
        <taxon>Streblomastigidae</taxon>
        <taxon>Streblomastix</taxon>
    </lineage>
</organism>
<keyword evidence="5" id="KW-0508">mRNA splicing</keyword>
<dbReference type="SMART" id="SM00446">
    <property type="entry name" value="LRRcap"/>
    <property type="match status" value="1"/>
</dbReference>
<proteinExistence type="inferred from homology"/>
<dbReference type="GO" id="GO:0030620">
    <property type="term" value="F:U2 snRNA binding"/>
    <property type="evidence" value="ECO:0007669"/>
    <property type="project" value="InterPro"/>
</dbReference>
<evidence type="ECO:0000256" key="4">
    <source>
        <dbReference type="ARBA" id="ARBA00022737"/>
    </source>
</evidence>
<dbReference type="Gene3D" id="3.80.10.10">
    <property type="entry name" value="Ribonuclease Inhibitor"/>
    <property type="match status" value="1"/>
</dbReference>
<evidence type="ECO:0000313" key="10">
    <source>
        <dbReference type="EMBL" id="KAA6403522.1"/>
    </source>
</evidence>
<dbReference type="GO" id="GO:0000398">
    <property type="term" value="P:mRNA splicing, via spliceosome"/>
    <property type="evidence" value="ECO:0007669"/>
    <property type="project" value="InterPro"/>
</dbReference>
<evidence type="ECO:0000256" key="1">
    <source>
        <dbReference type="ARBA" id="ARBA00004123"/>
    </source>
</evidence>
<gene>
    <name evidence="10" type="ORF">EZS28_000950</name>
</gene>
<keyword evidence="4" id="KW-0677">Repeat</keyword>
<dbReference type="InterPro" id="IPR003603">
    <property type="entry name" value="U2A'_phosphoprotein32A_C"/>
</dbReference>
<evidence type="ECO:0000256" key="3">
    <source>
        <dbReference type="ARBA" id="ARBA00022728"/>
    </source>
</evidence>
<evidence type="ECO:0000259" key="9">
    <source>
        <dbReference type="SMART" id="SM00446"/>
    </source>
</evidence>
<comment type="similarity">
    <text evidence="7">Belongs to the U2 small nuclear ribonucleoprotein A family.</text>
</comment>
<sequence length="206" mass="23183">MRLTVELLQQLESFFNPCGEHQVNIRGLNIPAIENFGTLKDAYDAVDLTDNAIQILGGFPCSHRLKTLLLANNRISQIQPTLSEQLPRLETLILTKNNIDNLNELSHLAGIPILRLDVTENRVSQLPDYRLFVIHMLPTLKILDFQKVTQKEKEESVKRFGVIAQESSQSSDVKQSETRVIDATNKLETTFSPGEVPPAAFHPSKK</sequence>
<dbReference type="AlphaFoldDB" id="A0A5J4X9E7"/>
<keyword evidence="6" id="KW-0539">Nucleus</keyword>
<protein>
    <submittedName>
        <fullName evidence="10">Putative U2 small nuclear ribonucleoprotein A</fullName>
    </submittedName>
</protein>
<evidence type="ECO:0000256" key="5">
    <source>
        <dbReference type="ARBA" id="ARBA00023187"/>
    </source>
</evidence>
<dbReference type="Proteomes" id="UP000324800">
    <property type="component" value="Unassembled WGS sequence"/>
</dbReference>
<dbReference type="InterPro" id="IPR044640">
    <property type="entry name" value="RU2A"/>
</dbReference>
<dbReference type="PANTHER" id="PTHR10552">
    <property type="entry name" value="U2 SMALL NUCLEAR RIBONUCLEOPROTEIN A"/>
    <property type="match status" value="1"/>
</dbReference>
<dbReference type="InterPro" id="IPR001611">
    <property type="entry name" value="Leu-rich_rpt"/>
</dbReference>
<evidence type="ECO:0000256" key="6">
    <source>
        <dbReference type="ARBA" id="ARBA00023242"/>
    </source>
</evidence>
<keyword evidence="2" id="KW-0433">Leucine-rich repeat</keyword>
<dbReference type="Pfam" id="PF14580">
    <property type="entry name" value="LRR_9"/>
    <property type="match status" value="1"/>
</dbReference>
<dbReference type="PANTHER" id="PTHR10552:SF6">
    <property type="entry name" value="U2 SMALL NUCLEAR RIBONUCLEOPROTEIN A"/>
    <property type="match status" value="1"/>
</dbReference>